<reference evidence="5" key="1">
    <citation type="journal article" date="2020" name="Fungal Divers.">
        <title>Resolving the Mortierellaceae phylogeny through synthesis of multi-gene phylogenetics and phylogenomics.</title>
        <authorList>
            <person name="Vandepol N."/>
            <person name="Liber J."/>
            <person name="Desiro A."/>
            <person name="Na H."/>
            <person name="Kennedy M."/>
            <person name="Barry K."/>
            <person name="Grigoriev I.V."/>
            <person name="Miller A.N."/>
            <person name="O'Donnell K."/>
            <person name="Stajich J.E."/>
            <person name="Bonito G."/>
        </authorList>
    </citation>
    <scope>NUCLEOTIDE SEQUENCE</scope>
    <source>
        <strain evidence="5">KOD1015</strain>
    </source>
</reference>
<feature type="compositionally biased region" description="Low complexity" evidence="3">
    <location>
        <begin position="150"/>
        <end position="166"/>
    </location>
</feature>
<proteinExistence type="predicted"/>
<evidence type="ECO:0000256" key="1">
    <source>
        <dbReference type="ARBA" id="ARBA00004123"/>
    </source>
</evidence>
<keyword evidence="6" id="KW-1185">Reference proteome</keyword>
<sequence>MALVTEFRPVAHEFSTDNFHGAAFIGSSASDALWFYRFDATFIEVRDIFTCQDKVFASLSAAEVQQRFSDVIKGGEVHFVNVQDAYVGEYHVLIFVVRETLEDRDHVFAWNLLTLQLQRLVSPNRLLTAVTVTAQEAFMVSHRLVKTWGPTSPMSSPISSPTSLSSPEDHLALHLPPRPLISHFGPRSRKSVSKQRNQGGSNGSLGMEEENEDEDMDESNEVDDNGEEDTMSRMRRKVEQVRLQGNRRQLLALGHRNGWVTIYKFTVSANGQIHCGKVTSFATLSKQRAGSTPVIVAGTSEGRVFVIKYDSASDAQGLQVQMALEDLHSKNLPISSITLEPTKEKDVLLLAVGQGMLPGSKGCEERPTVSIYYLRLLRSDYRLLGYVQPPMLEGEIANEGRTLATTVSQDVNGLRIHCAFSIQVEQAPLRSNLTTVQINNKDVRHLDVVEMTAIEGGTLLDISSQTNSYELMVLYLGKLVTYVQAADIDSNRKEAEWTEGTTAVSQDTLLRNAAPVYSNFFQERVKFSYSQAELDEIESRRQQLGGKLFYDRLLEFVELETGVLYPPKNTSQQKNLWTNIYFNGSLEPDNRNCLAYYLLKNQHGDESEQFLKEYKIPPKFISLMDGFWALDHFDFKKAILYLSRPGLEVDWIEEVLSAIYDHGSPQLARQFLVATHLDLSTDRFVNLKMFTLLDVDFTEAFYYQRSIGQQYASGQRSRGSSSEQDNKDEIDATTQYRLFTSLLDCCFKDTPNRAAIKSLSYLNLTEVEESMYKRYVSEQTGVTQQVAREFLIVSYVNHSRYLEAIRMHRQILVIERAQEKEEEARGQRAGFGVNMEDDEDEIMNKKTTLTKSQKRQVLVDQLIQVLPEAQRVVLQVEEESERRREQSSKPSLSLPKSKEPFSGVLAWSLNKSNRKNNEEKGSIVATTTTITAIKSTEASKERSGVNGSVVTDAAYKGVVETLVSQLGESGGPLTGLQGLDLDWAAKVLTRHLLEEEEEEESEEGEKTSSGLEELEQFPDDGFSLSPQTEVVGKTITKSMELD</sequence>
<name>A0A9P6FZC1_9FUNG</name>
<gene>
    <name evidence="5" type="ORF">BGW38_007239</name>
</gene>
<dbReference type="Pfam" id="PF13934">
    <property type="entry name" value="ELYS"/>
    <property type="match status" value="1"/>
</dbReference>
<evidence type="ECO:0000256" key="2">
    <source>
        <dbReference type="ARBA" id="ARBA00023242"/>
    </source>
</evidence>
<evidence type="ECO:0000259" key="4">
    <source>
        <dbReference type="Pfam" id="PF13934"/>
    </source>
</evidence>
<feature type="compositionally biased region" description="Acidic residues" evidence="3">
    <location>
        <begin position="207"/>
        <end position="229"/>
    </location>
</feature>
<dbReference type="Proteomes" id="UP000780801">
    <property type="component" value="Unassembled WGS sequence"/>
</dbReference>
<dbReference type="InterPro" id="IPR025151">
    <property type="entry name" value="ELYS_dom"/>
</dbReference>
<organism evidence="5 6">
    <name type="scientific">Lunasporangiospora selenospora</name>
    <dbReference type="NCBI Taxonomy" id="979761"/>
    <lineage>
        <taxon>Eukaryota</taxon>
        <taxon>Fungi</taxon>
        <taxon>Fungi incertae sedis</taxon>
        <taxon>Mucoromycota</taxon>
        <taxon>Mortierellomycotina</taxon>
        <taxon>Mortierellomycetes</taxon>
        <taxon>Mortierellales</taxon>
        <taxon>Mortierellaceae</taxon>
        <taxon>Lunasporangiospora</taxon>
    </lineage>
</organism>
<accession>A0A9P6FZC1</accession>
<comment type="caution">
    <text evidence="5">The sequence shown here is derived from an EMBL/GenBank/DDBJ whole genome shotgun (WGS) entry which is preliminary data.</text>
</comment>
<evidence type="ECO:0000313" key="5">
    <source>
        <dbReference type="EMBL" id="KAF9584204.1"/>
    </source>
</evidence>
<feature type="domain" description="ELYS-like" evidence="4">
    <location>
        <begin position="547"/>
        <end position="778"/>
    </location>
</feature>
<dbReference type="OrthoDB" id="20729at2759"/>
<feature type="compositionally biased region" description="Acidic residues" evidence="3">
    <location>
        <begin position="994"/>
        <end position="1003"/>
    </location>
</feature>
<comment type="subcellular location">
    <subcellularLocation>
        <location evidence="1">Nucleus</location>
    </subcellularLocation>
</comment>
<feature type="region of interest" description="Disordered" evidence="3">
    <location>
        <begin position="876"/>
        <end position="897"/>
    </location>
</feature>
<evidence type="ECO:0000313" key="6">
    <source>
        <dbReference type="Proteomes" id="UP000780801"/>
    </source>
</evidence>
<keyword evidence="2" id="KW-0539">Nucleus</keyword>
<dbReference type="EMBL" id="JAABOA010000474">
    <property type="protein sequence ID" value="KAF9584204.1"/>
    <property type="molecule type" value="Genomic_DNA"/>
</dbReference>
<dbReference type="GO" id="GO:0005634">
    <property type="term" value="C:nucleus"/>
    <property type="evidence" value="ECO:0007669"/>
    <property type="project" value="UniProtKB-SubCell"/>
</dbReference>
<feature type="region of interest" description="Disordered" evidence="3">
    <location>
        <begin position="994"/>
        <end position="1042"/>
    </location>
</feature>
<feature type="region of interest" description="Disordered" evidence="3">
    <location>
        <begin position="150"/>
        <end position="233"/>
    </location>
</feature>
<dbReference type="AlphaFoldDB" id="A0A9P6FZC1"/>
<protein>
    <recommendedName>
        <fullName evidence="4">ELYS-like domain-containing protein</fullName>
    </recommendedName>
</protein>
<evidence type="ECO:0000256" key="3">
    <source>
        <dbReference type="SAM" id="MobiDB-lite"/>
    </source>
</evidence>